<sequence>MKGSRTPLLFYFAAAAANVAAASALSLVVPGDYHRTTSSKNIYPSRATILLTQHSSLLIGSIDVVPMSSSNKSMAMMMMLQNATTTTAATTTAAATASPDAEPTMPQPSSTKKASMRLRDHDDQLKHDSDVIFAIFDVNGRGSISPEEFSNHLVKRIGYGASFVNQLFEGMDANHDGTISHTEFRTLYLAVPSLRTLPGIGQEESLASVKNSEQEQSLVNHDELQLVAEHPVFEAADKDGNGSIDVTELESQPSRWRLLEQKTLTFHYTAVAKIFGLLDVNGDQSISKREFQDAFVRYSTLRHALQ</sequence>
<evidence type="ECO:0000259" key="6">
    <source>
        <dbReference type="PROSITE" id="PS50222"/>
    </source>
</evidence>
<feature type="region of interest" description="Disordered" evidence="4">
    <location>
        <begin position="90"/>
        <end position="112"/>
    </location>
</feature>
<dbReference type="Pfam" id="PF13499">
    <property type="entry name" value="EF-hand_7"/>
    <property type="match status" value="2"/>
</dbReference>
<dbReference type="GO" id="GO:0005509">
    <property type="term" value="F:calcium ion binding"/>
    <property type="evidence" value="ECO:0007669"/>
    <property type="project" value="InterPro"/>
</dbReference>
<evidence type="ECO:0000256" key="1">
    <source>
        <dbReference type="ARBA" id="ARBA00022723"/>
    </source>
</evidence>
<keyword evidence="2" id="KW-0677">Repeat</keyword>
<feature type="domain" description="EF-hand" evidence="6">
    <location>
        <begin position="164"/>
        <end position="194"/>
    </location>
</feature>
<dbReference type="SUPFAM" id="SSF47473">
    <property type="entry name" value="EF-hand"/>
    <property type="match status" value="1"/>
</dbReference>
<dbReference type="CDD" id="cd00051">
    <property type="entry name" value="EFh"/>
    <property type="match status" value="1"/>
</dbReference>
<dbReference type="InterPro" id="IPR018247">
    <property type="entry name" value="EF_Hand_1_Ca_BS"/>
</dbReference>
<dbReference type="Gene3D" id="1.10.238.10">
    <property type="entry name" value="EF-hand"/>
    <property type="match status" value="2"/>
</dbReference>
<protein>
    <recommendedName>
        <fullName evidence="6">EF-hand domain-containing protein</fullName>
    </recommendedName>
</protein>
<dbReference type="PROSITE" id="PS00018">
    <property type="entry name" value="EF_HAND_1"/>
    <property type="match status" value="3"/>
</dbReference>
<evidence type="ECO:0000256" key="2">
    <source>
        <dbReference type="ARBA" id="ARBA00022737"/>
    </source>
</evidence>
<name>A0AAD2GCI6_9STRA</name>
<evidence type="ECO:0000313" key="8">
    <source>
        <dbReference type="Proteomes" id="UP001295423"/>
    </source>
</evidence>
<dbReference type="EMBL" id="CAKOGP040002384">
    <property type="protein sequence ID" value="CAJ1968468.1"/>
    <property type="molecule type" value="Genomic_DNA"/>
</dbReference>
<keyword evidence="3" id="KW-0106">Calcium</keyword>
<dbReference type="Proteomes" id="UP001295423">
    <property type="component" value="Unassembled WGS sequence"/>
</dbReference>
<gene>
    <name evidence="7" type="ORF">CYCCA115_LOCUS23253</name>
</gene>
<dbReference type="InterPro" id="IPR039647">
    <property type="entry name" value="EF_hand_pair_protein_CML-like"/>
</dbReference>
<evidence type="ECO:0000313" key="7">
    <source>
        <dbReference type="EMBL" id="CAJ1968468.1"/>
    </source>
</evidence>
<evidence type="ECO:0000256" key="5">
    <source>
        <dbReference type="SAM" id="SignalP"/>
    </source>
</evidence>
<evidence type="ECO:0000256" key="4">
    <source>
        <dbReference type="SAM" id="MobiDB-lite"/>
    </source>
</evidence>
<accession>A0AAD2GCI6</accession>
<organism evidence="7 8">
    <name type="scientific">Cylindrotheca closterium</name>
    <dbReference type="NCBI Taxonomy" id="2856"/>
    <lineage>
        <taxon>Eukaryota</taxon>
        <taxon>Sar</taxon>
        <taxon>Stramenopiles</taxon>
        <taxon>Ochrophyta</taxon>
        <taxon>Bacillariophyta</taxon>
        <taxon>Bacillariophyceae</taxon>
        <taxon>Bacillariophycidae</taxon>
        <taxon>Bacillariales</taxon>
        <taxon>Bacillariaceae</taxon>
        <taxon>Cylindrotheca</taxon>
    </lineage>
</organism>
<dbReference type="PROSITE" id="PS50222">
    <property type="entry name" value="EF_HAND_2"/>
    <property type="match status" value="3"/>
</dbReference>
<dbReference type="AlphaFoldDB" id="A0AAD2GCI6"/>
<keyword evidence="1" id="KW-0479">Metal-binding</keyword>
<keyword evidence="8" id="KW-1185">Reference proteome</keyword>
<proteinExistence type="predicted"/>
<evidence type="ECO:0000256" key="3">
    <source>
        <dbReference type="ARBA" id="ARBA00022837"/>
    </source>
</evidence>
<keyword evidence="5" id="KW-0732">Signal</keyword>
<feature type="domain" description="EF-hand" evidence="6">
    <location>
        <begin position="266"/>
        <end position="301"/>
    </location>
</feature>
<feature type="domain" description="EF-hand" evidence="6">
    <location>
        <begin position="124"/>
        <end position="159"/>
    </location>
</feature>
<dbReference type="InterPro" id="IPR002048">
    <property type="entry name" value="EF_hand_dom"/>
</dbReference>
<dbReference type="InterPro" id="IPR011992">
    <property type="entry name" value="EF-hand-dom_pair"/>
</dbReference>
<comment type="caution">
    <text evidence="7">The sequence shown here is derived from an EMBL/GenBank/DDBJ whole genome shotgun (WGS) entry which is preliminary data.</text>
</comment>
<reference evidence="7" key="1">
    <citation type="submission" date="2023-08" db="EMBL/GenBank/DDBJ databases">
        <authorList>
            <person name="Audoor S."/>
            <person name="Bilcke G."/>
        </authorList>
    </citation>
    <scope>NUCLEOTIDE SEQUENCE</scope>
</reference>
<dbReference type="SMART" id="SM00054">
    <property type="entry name" value="EFh"/>
    <property type="match status" value="3"/>
</dbReference>
<feature type="signal peptide" evidence="5">
    <location>
        <begin position="1"/>
        <end position="24"/>
    </location>
</feature>
<dbReference type="PANTHER" id="PTHR10891">
    <property type="entry name" value="EF-HAND CALCIUM-BINDING DOMAIN CONTAINING PROTEIN"/>
    <property type="match status" value="1"/>
</dbReference>
<feature type="chain" id="PRO_5042032771" description="EF-hand domain-containing protein" evidence="5">
    <location>
        <begin position="25"/>
        <end position="306"/>
    </location>
</feature>